<dbReference type="AlphaFoldDB" id="D8QNC6"/>
<organism evidence="4">
    <name type="scientific">Selaginella moellendorffii</name>
    <name type="common">Spikemoss</name>
    <dbReference type="NCBI Taxonomy" id="88036"/>
    <lineage>
        <taxon>Eukaryota</taxon>
        <taxon>Viridiplantae</taxon>
        <taxon>Streptophyta</taxon>
        <taxon>Embryophyta</taxon>
        <taxon>Tracheophyta</taxon>
        <taxon>Lycopodiopsida</taxon>
        <taxon>Selaginellales</taxon>
        <taxon>Selaginellaceae</taxon>
        <taxon>Selaginella</taxon>
    </lineage>
</organism>
<evidence type="ECO:0000256" key="1">
    <source>
        <dbReference type="SAM" id="MobiDB-lite"/>
    </source>
</evidence>
<keyword evidence="2" id="KW-1133">Transmembrane helix</keyword>
<dbReference type="EMBL" id="GL377565">
    <property type="protein sequence ID" value="EFJ38738.1"/>
    <property type="molecule type" value="Genomic_DNA"/>
</dbReference>
<evidence type="ECO:0000256" key="2">
    <source>
        <dbReference type="SAM" id="Phobius"/>
    </source>
</evidence>
<feature type="transmembrane region" description="Helical" evidence="2">
    <location>
        <begin position="80"/>
        <end position="104"/>
    </location>
</feature>
<keyword evidence="2" id="KW-0472">Membrane</keyword>
<gene>
    <name evidence="3" type="ORF">SELMODRAFT_402885</name>
</gene>
<sequence length="217" mass="24102">MLNYLQWSSYIKSLQKDRQMFVDGLNAILVGSALIASVAFGGFLNPPLGYKLKFKDRESHRVLRSPDKFNLRLLRRLRQILIAAAVMLVLSIIFVLVGFGAAGFSELPPSGNLQPEFPEAHSPAKQVRGAKNTISQLVAALKRCFKVQDHSEVGGISFGRETLQELLSRPSQSTLEVSPQRPKRYARGQRPWEDGLDSLVPLTQTYGQTVITVTPDP</sequence>
<dbReference type="InParanoid" id="D8QNC6"/>
<keyword evidence="2" id="KW-0812">Transmembrane</keyword>
<reference evidence="3 4" key="1">
    <citation type="journal article" date="2011" name="Science">
        <title>The Selaginella genome identifies genetic changes associated with the evolution of vascular plants.</title>
        <authorList>
            <person name="Banks J.A."/>
            <person name="Nishiyama T."/>
            <person name="Hasebe M."/>
            <person name="Bowman J.L."/>
            <person name="Gribskov M."/>
            <person name="dePamphilis C."/>
            <person name="Albert V.A."/>
            <person name="Aono N."/>
            <person name="Aoyama T."/>
            <person name="Ambrose B.A."/>
            <person name="Ashton N.W."/>
            <person name="Axtell M.J."/>
            <person name="Barker E."/>
            <person name="Barker M.S."/>
            <person name="Bennetzen J.L."/>
            <person name="Bonawitz N.D."/>
            <person name="Chapple C."/>
            <person name="Cheng C."/>
            <person name="Correa L.G."/>
            <person name="Dacre M."/>
            <person name="DeBarry J."/>
            <person name="Dreyer I."/>
            <person name="Elias M."/>
            <person name="Engstrom E.M."/>
            <person name="Estelle M."/>
            <person name="Feng L."/>
            <person name="Finet C."/>
            <person name="Floyd S.K."/>
            <person name="Frommer W.B."/>
            <person name="Fujita T."/>
            <person name="Gramzow L."/>
            <person name="Gutensohn M."/>
            <person name="Harholt J."/>
            <person name="Hattori M."/>
            <person name="Heyl A."/>
            <person name="Hirai T."/>
            <person name="Hiwatashi Y."/>
            <person name="Ishikawa M."/>
            <person name="Iwata M."/>
            <person name="Karol K.G."/>
            <person name="Koehler B."/>
            <person name="Kolukisaoglu U."/>
            <person name="Kubo M."/>
            <person name="Kurata T."/>
            <person name="Lalonde S."/>
            <person name="Li K."/>
            <person name="Li Y."/>
            <person name="Litt A."/>
            <person name="Lyons E."/>
            <person name="Manning G."/>
            <person name="Maruyama T."/>
            <person name="Michael T.P."/>
            <person name="Mikami K."/>
            <person name="Miyazaki S."/>
            <person name="Morinaga S."/>
            <person name="Murata T."/>
            <person name="Mueller-Roeber B."/>
            <person name="Nelson D.R."/>
            <person name="Obara M."/>
            <person name="Oguri Y."/>
            <person name="Olmstead R.G."/>
            <person name="Onodera N."/>
            <person name="Petersen B.L."/>
            <person name="Pils B."/>
            <person name="Prigge M."/>
            <person name="Rensing S.A."/>
            <person name="Riano-Pachon D.M."/>
            <person name="Roberts A.W."/>
            <person name="Sato Y."/>
            <person name="Scheller H.V."/>
            <person name="Schulz B."/>
            <person name="Schulz C."/>
            <person name="Shakirov E.V."/>
            <person name="Shibagaki N."/>
            <person name="Shinohara N."/>
            <person name="Shippen D.E."/>
            <person name="Soerensen I."/>
            <person name="Sotooka R."/>
            <person name="Sugimoto N."/>
            <person name="Sugita M."/>
            <person name="Sumikawa N."/>
            <person name="Tanurdzic M."/>
            <person name="Theissen G."/>
            <person name="Ulvskov P."/>
            <person name="Wakazuki S."/>
            <person name="Weng J.K."/>
            <person name="Willats W.W."/>
            <person name="Wipf D."/>
            <person name="Wolf P.G."/>
            <person name="Yang L."/>
            <person name="Zimmer A.D."/>
            <person name="Zhu Q."/>
            <person name="Mitros T."/>
            <person name="Hellsten U."/>
            <person name="Loque D."/>
            <person name="Otillar R."/>
            <person name="Salamov A."/>
            <person name="Schmutz J."/>
            <person name="Shapiro H."/>
            <person name="Lindquist E."/>
            <person name="Lucas S."/>
            <person name="Rokhsar D."/>
            <person name="Grigoriev I.V."/>
        </authorList>
    </citation>
    <scope>NUCLEOTIDE SEQUENCE [LARGE SCALE GENOMIC DNA]</scope>
</reference>
<feature type="transmembrane region" description="Helical" evidence="2">
    <location>
        <begin position="20"/>
        <end position="44"/>
    </location>
</feature>
<name>D8QNC6_SELML</name>
<evidence type="ECO:0000313" key="3">
    <source>
        <dbReference type="EMBL" id="EFJ38738.1"/>
    </source>
</evidence>
<feature type="region of interest" description="Disordered" evidence="1">
    <location>
        <begin position="169"/>
        <end position="191"/>
    </location>
</feature>
<dbReference type="Gramene" id="EFJ38738">
    <property type="protein sequence ID" value="EFJ38738"/>
    <property type="gene ID" value="SELMODRAFT_402885"/>
</dbReference>
<evidence type="ECO:0000313" key="4">
    <source>
        <dbReference type="Proteomes" id="UP000001514"/>
    </source>
</evidence>
<protein>
    <recommendedName>
        <fullName evidence="5">PGG domain-containing protein</fullName>
    </recommendedName>
</protein>
<dbReference type="Proteomes" id="UP000001514">
    <property type="component" value="Unassembled WGS sequence"/>
</dbReference>
<accession>D8QNC6</accession>
<keyword evidence="4" id="KW-1185">Reference proteome</keyword>
<evidence type="ECO:0008006" key="5">
    <source>
        <dbReference type="Google" id="ProtNLM"/>
    </source>
</evidence>
<proteinExistence type="predicted"/>
<dbReference type="KEGG" id="smo:SELMODRAFT_402885"/>
<dbReference type="HOGENOM" id="CLU_1274124_0_0_1"/>